<organism evidence="2 3">
    <name type="scientific">Gigaspora margarita</name>
    <dbReference type="NCBI Taxonomy" id="4874"/>
    <lineage>
        <taxon>Eukaryota</taxon>
        <taxon>Fungi</taxon>
        <taxon>Fungi incertae sedis</taxon>
        <taxon>Mucoromycota</taxon>
        <taxon>Glomeromycotina</taxon>
        <taxon>Glomeromycetes</taxon>
        <taxon>Diversisporales</taxon>
        <taxon>Gigasporaceae</taxon>
        <taxon>Gigaspora</taxon>
    </lineage>
</organism>
<name>A0ABN7XDT5_GIGMA</name>
<feature type="region of interest" description="Disordered" evidence="1">
    <location>
        <begin position="26"/>
        <end position="73"/>
    </location>
</feature>
<proteinExistence type="predicted"/>
<comment type="caution">
    <text evidence="2">The sequence shown here is derived from an EMBL/GenBank/DDBJ whole genome shotgun (WGS) entry which is preliminary data.</text>
</comment>
<evidence type="ECO:0000313" key="3">
    <source>
        <dbReference type="Proteomes" id="UP000789901"/>
    </source>
</evidence>
<feature type="compositionally biased region" description="Polar residues" evidence="1">
    <location>
        <begin position="60"/>
        <end position="73"/>
    </location>
</feature>
<keyword evidence="3" id="KW-1185">Reference proteome</keyword>
<evidence type="ECO:0000313" key="2">
    <source>
        <dbReference type="EMBL" id="CAG8851918.1"/>
    </source>
</evidence>
<gene>
    <name evidence="2" type="ORF">GMARGA_LOCUS40985</name>
</gene>
<evidence type="ECO:0000256" key="1">
    <source>
        <dbReference type="SAM" id="MobiDB-lite"/>
    </source>
</evidence>
<protein>
    <submittedName>
        <fullName evidence="2">41538_t:CDS:1</fullName>
    </submittedName>
</protein>
<dbReference type="EMBL" id="CAJVQB010108675">
    <property type="protein sequence ID" value="CAG8851918.1"/>
    <property type="molecule type" value="Genomic_DNA"/>
</dbReference>
<accession>A0ABN7XDT5</accession>
<feature type="non-terminal residue" evidence="2">
    <location>
        <position position="1"/>
    </location>
</feature>
<feature type="compositionally biased region" description="Basic and acidic residues" evidence="1">
    <location>
        <begin position="50"/>
        <end position="59"/>
    </location>
</feature>
<dbReference type="Proteomes" id="UP000789901">
    <property type="component" value="Unassembled WGS sequence"/>
</dbReference>
<reference evidence="2 3" key="1">
    <citation type="submission" date="2021-06" db="EMBL/GenBank/DDBJ databases">
        <authorList>
            <person name="Kallberg Y."/>
            <person name="Tangrot J."/>
            <person name="Rosling A."/>
        </authorList>
    </citation>
    <scope>NUCLEOTIDE SEQUENCE [LARGE SCALE GENOMIC DNA]</scope>
    <source>
        <strain evidence="2 3">120-4 pot B 10/14</strain>
    </source>
</reference>
<sequence>TPEPLVKEFPHSLFHPEVIITTMNLSPTDANNPDHLTDLADAAPNHSVHRTTDIDKMETDSNATIESGNNRHK</sequence>